<feature type="binding site" evidence="3">
    <location>
        <position position="131"/>
    </location>
    <ligand>
        <name>a divalent metal cation</name>
        <dbReference type="ChEBI" id="CHEBI:60240"/>
    </ligand>
</feature>
<dbReference type="GO" id="GO:0046872">
    <property type="term" value="F:metal ion binding"/>
    <property type="evidence" value="ECO:0007669"/>
    <property type="project" value="UniProtKB-KW"/>
</dbReference>
<dbReference type="RefSeq" id="WP_206292892.1">
    <property type="nucleotide sequence ID" value="NZ_CP063458.1"/>
</dbReference>
<evidence type="ECO:0000313" key="5">
    <source>
        <dbReference type="Proteomes" id="UP000593765"/>
    </source>
</evidence>
<evidence type="ECO:0000313" key="4">
    <source>
        <dbReference type="EMBL" id="QOV89833.1"/>
    </source>
</evidence>
<sequence>MTILERLLHHDAWTTRALLSLSANLSDADLDREFDIGHRTLRRTFSHIVGNMECWFDLMSDRPQRAAATTAPSPDSVAGLLARLDIVADELLSLGRAVSEQGRENADFVDYLDNPPHRKPLGAGLVHLATHGMHHRAQCLYILRRLGVKNLIEGDALSWERQHLGLNEWPVDAKEERRQ</sequence>
<gene>
    <name evidence="4" type="ORF">IPV69_00210</name>
</gene>
<accession>A0A7M2WWQ5</accession>
<reference evidence="4 5" key="1">
    <citation type="submission" date="2020-10" db="EMBL/GenBank/DDBJ databases">
        <title>Wide distribution of Phycisphaera-like planctomycetes from WD2101 soil group in peatlands and genome analysis of the first cultivated representative.</title>
        <authorList>
            <person name="Dedysh S.N."/>
            <person name="Beletsky A.V."/>
            <person name="Ivanova A."/>
            <person name="Kulichevskaya I.S."/>
            <person name="Suzina N.E."/>
            <person name="Philippov D.A."/>
            <person name="Rakitin A.L."/>
            <person name="Mardanov A.V."/>
            <person name="Ravin N.V."/>
        </authorList>
    </citation>
    <scope>NUCLEOTIDE SEQUENCE [LARGE SCALE GENOMIC DNA]</scope>
    <source>
        <strain evidence="4 5">M1803</strain>
    </source>
</reference>
<dbReference type="KEGG" id="hbs:IPV69_00210"/>
<keyword evidence="2 3" id="KW-0479">Metal-binding</keyword>
<protein>
    <submittedName>
        <fullName evidence="4">DinB family protein</fullName>
    </submittedName>
</protein>
<dbReference type="EMBL" id="CP063458">
    <property type="protein sequence ID" value="QOV89833.1"/>
    <property type="molecule type" value="Genomic_DNA"/>
</dbReference>
<organism evidence="4 5">
    <name type="scientific">Humisphaera borealis</name>
    <dbReference type="NCBI Taxonomy" id="2807512"/>
    <lineage>
        <taxon>Bacteria</taxon>
        <taxon>Pseudomonadati</taxon>
        <taxon>Planctomycetota</taxon>
        <taxon>Phycisphaerae</taxon>
        <taxon>Tepidisphaerales</taxon>
        <taxon>Tepidisphaeraceae</taxon>
        <taxon>Humisphaera</taxon>
    </lineage>
</organism>
<dbReference type="Proteomes" id="UP000593765">
    <property type="component" value="Chromosome"/>
</dbReference>
<dbReference type="SUPFAM" id="SSF109854">
    <property type="entry name" value="DinB/YfiT-like putative metalloenzymes"/>
    <property type="match status" value="1"/>
</dbReference>
<feature type="binding site" evidence="3">
    <location>
        <position position="47"/>
    </location>
    <ligand>
        <name>a divalent metal cation</name>
        <dbReference type="ChEBI" id="CHEBI:60240"/>
    </ligand>
</feature>
<dbReference type="InterPro" id="IPR007837">
    <property type="entry name" value="DinB"/>
</dbReference>
<proteinExistence type="inferred from homology"/>
<keyword evidence="5" id="KW-1185">Reference proteome</keyword>
<dbReference type="Pfam" id="PF05163">
    <property type="entry name" value="DinB"/>
    <property type="match status" value="1"/>
</dbReference>
<dbReference type="AlphaFoldDB" id="A0A7M2WWQ5"/>
<evidence type="ECO:0000256" key="1">
    <source>
        <dbReference type="ARBA" id="ARBA00008635"/>
    </source>
</evidence>
<name>A0A7M2WWQ5_9BACT</name>
<evidence type="ECO:0000256" key="2">
    <source>
        <dbReference type="ARBA" id="ARBA00022723"/>
    </source>
</evidence>
<dbReference type="Gene3D" id="1.20.120.450">
    <property type="entry name" value="dinb family like domain"/>
    <property type="match status" value="1"/>
</dbReference>
<dbReference type="InterPro" id="IPR034660">
    <property type="entry name" value="DinB/YfiT-like"/>
</dbReference>
<feature type="binding site" evidence="3">
    <location>
        <position position="135"/>
    </location>
    <ligand>
        <name>a divalent metal cation</name>
        <dbReference type="ChEBI" id="CHEBI:60240"/>
    </ligand>
</feature>
<evidence type="ECO:0000256" key="3">
    <source>
        <dbReference type="PIRSR" id="PIRSR607837-1"/>
    </source>
</evidence>
<comment type="similarity">
    <text evidence="1">Belongs to the DinB family.</text>
</comment>